<dbReference type="InterPro" id="IPR000049">
    <property type="entry name" value="ET-Flavoprotein_bsu_CS"/>
</dbReference>
<proteinExistence type="inferred from homology"/>
<evidence type="ECO:0000313" key="5">
    <source>
        <dbReference type="Proteomes" id="UP000288096"/>
    </source>
</evidence>
<evidence type="ECO:0000313" key="4">
    <source>
        <dbReference type="EMBL" id="GBC59210.1"/>
    </source>
</evidence>
<keyword evidence="2" id="KW-0249">Electron transport</keyword>
<dbReference type="InterPro" id="IPR033948">
    <property type="entry name" value="ETF_beta_N"/>
</dbReference>
<comment type="similarity">
    <text evidence="1">Belongs to the ETF beta-subunit/FixA family.</text>
</comment>
<dbReference type="Gene3D" id="3.40.50.620">
    <property type="entry name" value="HUPs"/>
    <property type="match status" value="1"/>
</dbReference>
<dbReference type="InterPro" id="IPR012255">
    <property type="entry name" value="ETF_b"/>
</dbReference>
<dbReference type="SUPFAM" id="SSF52402">
    <property type="entry name" value="Adenine nucleotide alpha hydrolases-like"/>
    <property type="match status" value="1"/>
</dbReference>
<dbReference type="SMART" id="SM00893">
    <property type="entry name" value="ETF"/>
    <property type="match status" value="1"/>
</dbReference>
<sequence length="252" mass="27252">MKMLVCVKQVPASESAGPGDTALPDDFRMNRSDEYAVEEALLIREAFRGGTVEVVTVGPERAAEVLKRAVGMGADHATHILTPEAEFPDPFVTAALIAEHARHRDYDLILAGVMSEDMMQGQVGPMVAELLALPCATAVIAAQVAPASGMVYAEREIEGGSREMLEIRLPALLTLQTGINRPRYPALSHLLRAARQGMETVEAGSPGVPLSRQRVIRTDIPAKQRQGRILKGTPEQKADTLLTIFREKGLIP</sequence>
<name>A0A401FQH7_9BACT</name>
<reference evidence="5" key="1">
    <citation type="submission" date="2017-11" db="EMBL/GenBank/DDBJ databases">
        <authorList>
            <person name="Watanabe M."/>
            <person name="Kojima H."/>
        </authorList>
    </citation>
    <scope>NUCLEOTIDE SEQUENCE [LARGE SCALE GENOMIC DNA]</scope>
    <source>
        <strain evidence="5">Tokyo 01</strain>
    </source>
</reference>
<dbReference type="PIRSF" id="PIRSF000090">
    <property type="entry name" value="Beta-ETF"/>
    <property type="match status" value="1"/>
</dbReference>
<dbReference type="CDD" id="cd01714">
    <property type="entry name" value="ETF_beta"/>
    <property type="match status" value="1"/>
</dbReference>
<organism evidence="4 5">
    <name type="scientific">Desulfonema ishimotonii</name>
    <dbReference type="NCBI Taxonomy" id="45657"/>
    <lineage>
        <taxon>Bacteria</taxon>
        <taxon>Pseudomonadati</taxon>
        <taxon>Thermodesulfobacteriota</taxon>
        <taxon>Desulfobacteria</taxon>
        <taxon>Desulfobacterales</taxon>
        <taxon>Desulfococcaceae</taxon>
        <taxon>Desulfonema</taxon>
    </lineage>
</organism>
<dbReference type="AlphaFoldDB" id="A0A401FQH7"/>
<dbReference type="InterPro" id="IPR014729">
    <property type="entry name" value="Rossmann-like_a/b/a_fold"/>
</dbReference>
<dbReference type="RefSeq" id="WP_124326738.1">
    <property type="nucleotide sequence ID" value="NZ_BEXT01000001.1"/>
</dbReference>
<protein>
    <submittedName>
        <fullName evidence="4">Electron transfer flavoprotein subunit beta</fullName>
    </submittedName>
</protein>
<dbReference type="InterPro" id="IPR014730">
    <property type="entry name" value="ETF_a/b_N"/>
</dbReference>
<dbReference type="Pfam" id="PF01012">
    <property type="entry name" value="ETF"/>
    <property type="match status" value="1"/>
</dbReference>
<dbReference type="Proteomes" id="UP000288096">
    <property type="component" value="Unassembled WGS sequence"/>
</dbReference>
<reference evidence="5" key="2">
    <citation type="submission" date="2019-01" db="EMBL/GenBank/DDBJ databases">
        <title>Genome sequence of Desulfonema ishimotonii strain Tokyo 01.</title>
        <authorList>
            <person name="Fukui M."/>
        </authorList>
    </citation>
    <scope>NUCLEOTIDE SEQUENCE [LARGE SCALE GENOMIC DNA]</scope>
    <source>
        <strain evidence="5">Tokyo 01</strain>
    </source>
</reference>
<keyword evidence="2" id="KW-0813">Transport</keyword>
<evidence type="ECO:0000256" key="1">
    <source>
        <dbReference type="ARBA" id="ARBA00007557"/>
    </source>
</evidence>
<dbReference type="PANTHER" id="PTHR21294">
    <property type="entry name" value="ELECTRON TRANSFER FLAVOPROTEIN BETA-SUBUNIT"/>
    <property type="match status" value="1"/>
</dbReference>
<gene>
    <name evidence="4" type="ORF">DENIS_0146</name>
</gene>
<evidence type="ECO:0000259" key="3">
    <source>
        <dbReference type="SMART" id="SM00893"/>
    </source>
</evidence>
<keyword evidence="5" id="KW-1185">Reference proteome</keyword>
<dbReference type="GO" id="GO:0009055">
    <property type="term" value="F:electron transfer activity"/>
    <property type="evidence" value="ECO:0007669"/>
    <property type="project" value="InterPro"/>
</dbReference>
<evidence type="ECO:0000256" key="2">
    <source>
        <dbReference type="ARBA" id="ARBA00022982"/>
    </source>
</evidence>
<accession>A0A401FQH7</accession>
<comment type="caution">
    <text evidence="4">The sequence shown here is derived from an EMBL/GenBank/DDBJ whole genome shotgun (WGS) entry which is preliminary data.</text>
</comment>
<dbReference type="EMBL" id="BEXT01000001">
    <property type="protein sequence ID" value="GBC59210.1"/>
    <property type="molecule type" value="Genomic_DNA"/>
</dbReference>
<dbReference type="OrthoDB" id="9781325at2"/>
<dbReference type="PROSITE" id="PS01065">
    <property type="entry name" value="ETF_BETA"/>
    <property type="match status" value="1"/>
</dbReference>
<feature type="domain" description="Electron transfer flavoprotein alpha/beta-subunit N-terminal" evidence="3">
    <location>
        <begin position="20"/>
        <end position="210"/>
    </location>
</feature>